<dbReference type="InterPro" id="IPR037018">
    <property type="entry name" value="GH65_N"/>
</dbReference>
<dbReference type="CDD" id="cd11755">
    <property type="entry name" value="GH94N_ChBP_like"/>
    <property type="match status" value="1"/>
</dbReference>
<dbReference type="Proteomes" id="UP000184386">
    <property type="component" value="Unassembled WGS sequence"/>
</dbReference>
<keyword evidence="6" id="KW-1185">Reference proteome</keyword>
<dbReference type="SMART" id="SM01068">
    <property type="entry name" value="CBM_X"/>
    <property type="match status" value="1"/>
</dbReference>
<proteinExistence type="predicted"/>
<evidence type="ECO:0000259" key="3">
    <source>
        <dbReference type="Pfam" id="PF06165"/>
    </source>
</evidence>
<sequence>MKYGYFDEEQKEYVITRPDTPAPWANYLGSPDYGAIISNNAGGYSFVKSGANGRILRYHFNSDDTPGRYLYIRDDASGDYWSASWQPVGKDLAVYKNECRHGTAYTKITAEYQGITSEALYYVPLNKTYEVWRLRLQNTSQTERKLSAFGYAEFTNDSNYEQDQINLQYTLFITKTYFKNNKILQTINQNELKDKEGSNGKERFFGCVGTEVTSYNGDKTAFLGSYRTYGNPIAVEKGHCDNVLNYNSNSCGALHSSFTLQPGETKEIVYILGRYNDKDSDEILKAYEDPGVTEKEIQELKDYWHGKLNNFQVNTPSSEFNSMINTWNAYQCFITFIWSRAASFIYCGQRNGYGYRDTVQDIQGIIHLDPAMAKERIRFMLSAQVDNGGGLPLVKYDHNAGNEDTPDDYSYVQATGHPAYRADDALWLFPTILKYIGESGDTGFLKEVIPYANKEEDTVYGHLKRAIRFSMERQGDHKMPAGLHADWNDCLRLGKKGESTFVAFQLYYAMSIIKDFAKDQKDSEYIEYINKVQGELFDTIQSLCWEDDRYIRGIKEDGQVIGSKKDAEASMWLNPQSWAVISGLADREQGEAALESVHRELNTPYGVRLMAPSFVDHAFPGALAILFNPSTKENGGIFSQPQGWIILAESLMGHGNRAFEYFKGSSPAMQNDHAEIRVLEPYVHGQFTESTDSPFEGRSHVHWLTGTASTVMVGCVEGILGMRPDLYGLRIAPSIPSDWKEITIKKVFRGKSLNIRVENKDGAEGGYKEMYLNGVRQEDNYIVENSLKEENEILLVM</sequence>
<dbReference type="EMBL" id="FRAC01000024">
    <property type="protein sequence ID" value="SHL13198.1"/>
    <property type="molecule type" value="Genomic_DNA"/>
</dbReference>
<organism evidence="5 6">
    <name type="scientific">Anaerocolumna jejuensis DSM 15929</name>
    <dbReference type="NCBI Taxonomy" id="1121322"/>
    <lineage>
        <taxon>Bacteria</taxon>
        <taxon>Bacillati</taxon>
        <taxon>Bacillota</taxon>
        <taxon>Clostridia</taxon>
        <taxon>Lachnospirales</taxon>
        <taxon>Lachnospiraceae</taxon>
        <taxon>Anaerocolumna</taxon>
    </lineage>
</organism>
<evidence type="ECO:0000256" key="2">
    <source>
        <dbReference type="ARBA" id="ARBA00022679"/>
    </source>
</evidence>
<evidence type="ECO:0000256" key="1">
    <source>
        <dbReference type="ARBA" id="ARBA00022676"/>
    </source>
</evidence>
<keyword evidence="1" id="KW-0328">Glycosyltransferase</keyword>
<dbReference type="PANTHER" id="PTHR37469">
    <property type="entry name" value="CELLOBIONIC ACID PHOSPHORYLASE-RELATED"/>
    <property type="match status" value="1"/>
</dbReference>
<accession>A0A1M6Y4W0</accession>
<evidence type="ECO:0000259" key="4">
    <source>
        <dbReference type="Pfam" id="PF17167"/>
    </source>
</evidence>
<dbReference type="Pfam" id="PF17167">
    <property type="entry name" value="Glyco_hydro_94"/>
    <property type="match status" value="1"/>
</dbReference>
<feature type="domain" description="Glycosyl hydrolase 94 supersandwich" evidence="3">
    <location>
        <begin position="11"/>
        <end position="289"/>
    </location>
</feature>
<dbReference type="SUPFAM" id="SSF74650">
    <property type="entry name" value="Galactose mutarotase-like"/>
    <property type="match status" value="1"/>
</dbReference>
<dbReference type="GO" id="GO:0030246">
    <property type="term" value="F:carbohydrate binding"/>
    <property type="evidence" value="ECO:0007669"/>
    <property type="project" value="InterPro"/>
</dbReference>
<dbReference type="InterPro" id="IPR011013">
    <property type="entry name" value="Gal_mutarotase_sf_dom"/>
</dbReference>
<dbReference type="OrthoDB" id="9769991at2"/>
<dbReference type="InterPro" id="IPR010383">
    <property type="entry name" value="Glyco_hydrolase_94_b-supersand"/>
</dbReference>
<evidence type="ECO:0000313" key="6">
    <source>
        <dbReference type="Proteomes" id="UP000184386"/>
    </source>
</evidence>
<reference evidence="5 6" key="1">
    <citation type="submission" date="2016-11" db="EMBL/GenBank/DDBJ databases">
        <authorList>
            <person name="Jaros S."/>
            <person name="Januszkiewicz K."/>
            <person name="Wedrychowicz H."/>
        </authorList>
    </citation>
    <scope>NUCLEOTIDE SEQUENCE [LARGE SCALE GENOMIC DNA]</scope>
    <source>
        <strain evidence="5 6">DSM 15929</strain>
    </source>
</reference>
<dbReference type="SUPFAM" id="SSF48208">
    <property type="entry name" value="Six-hairpin glycosidases"/>
    <property type="match status" value="1"/>
</dbReference>
<feature type="domain" description="Glycosyl hydrolase 94 catalytic" evidence="4">
    <location>
        <begin position="303"/>
        <end position="721"/>
    </location>
</feature>
<dbReference type="Gene3D" id="2.60.420.10">
    <property type="entry name" value="Maltose phosphorylase, domain 3"/>
    <property type="match status" value="1"/>
</dbReference>
<keyword evidence="2" id="KW-0808">Transferase</keyword>
<dbReference type="InterPro" id="IPR008928">
    <property type="entry name" value="6-hairpin_glycosidase_sf"/>
</dbReference>
<evidence type="ECO:0000313" key="5">
    <source>
        <dbReference type="EMBL" id="SHL13198.1"/>
    </source>
</evidence>
<dbReference type="Gene3D" id="2.70.98.40">
    <property type="entry name" value="Glycoside hydrolase, family 65, N-terminal domain"/>
    <property type="match status" value="1"/>
</dbReference>
<dbReference type="InterPro" id="IPR012341">
    <property type="entry name" value="6hp_glycosidase-like_sf"/>
</dbReference>
<dbReference type="GO" id="GO:0016757">
    <property type="term" value="F:glycosyltransferase activity"/>
    <property type="evidence" value="ECO:0007669"/>
    <property type="project" value="UniProtKB-KW"/>
</dbReference>
<protein>
    <submittedName>
        <fullName evidence="5">Cellobiose phosphorylase</fullName>
    </submittedName>
</protein>
<dbReference type="GO" id="GO:0005975">
    <property type="term" value="P:carbohydrate metabolic process"/>
    <property type="evidence" value="ECO:0007669"/>
    <property type="project" value="InterPro"/>
</dbReference>
<dbReference type="InterPro" id="IPR052047">
    <property type="entry name" value="GH94_Enzymes"/>
</dbReference>
<dbReference type="RefSeq" id="WP_073278823.1">
    <property type="nucleotide sequence ID" value="NZ_FRAC01000024.1"/>
</dbReference>
<dbReference type="AlphaFoldDB" id="A0A1M6Y4W0"/>
<dbReference type="InterPro" id="IPR037828">
    <property type="entry name" value="GH94N_ChBP"/>
</dbReference>
<gene>
    <name evidence="5" type="ORF">SAMN02745136_04147</name>
</gene>
<dbReference type="Pfam" id="PF06165">
    <property type="entry name" value="GH94_b-supersand"/>
    <property type="match status" value="1"/>
</dbReference>
<dbReference type="STRING" id="1121322.SAMN02745136_04147"/>
<name>A0A1M6Y4W0_9FIRM</name>
<dbReference type="Gene3D" id="1.50.10.10">
    <property type="match status" value="1"/>
</dbReference>
<dbReference type="InterPro" id="IPR033432">
    <property type="entry name" value="GH94_catalytic"/>
</dbReference>
<dbReference type="PANTHER" id="PTHR37469:SF3">
    <property type="entry name" value="PUTATIVE-RELATED"/>
    <property type="match status" value="1"/>
</dbReference>
<dbReference type="Gene3D" id="1.20.890.20">
    <property type="entry name" value="mpn423 like domain"/>
    <property type="match status" value="1"/>
</dbReference>